<gene>
    <name evidence="2" type="ORF">DL897_17725</name>
</gene>
<dbReference type="Pfam" id="PF01695">
    <property type="entry name" value="IstB_IS21"/>
    <property type="match status" value="1"/>
</dbReference>
<organism evidence="2 3">
    <name type="scientific">Thermoflavimicrobium daqui</name>
    <dbReference type="NCBI Taxonomy" id="2137476"/>
    <lineage>
        <taxon>Bacteria</taxon>
        <taxon>Bacillati</taxon>
        <taxon>Bacillota</taxon>
        <taxon>Bacilli</taxon>
        <taxon>Bacillales</taxon>
        <taxon>Thermoactinomycetaceae</taxon>
        <taxon>Thermoflavimicrobium</taxon>
    </lineage>
</organism>
<dbReference type="EMBL" id="QJKK01000024">
    <property type="protein sequence ID" value="RAL20841.1"/>
    <property type="molecule type" value="Genomic_DNA"/>
</dbReference>
<sequence>MKRLISRFNSAMIPDEFKSATFQGYEIKHQAHKTLLDAARKYLIDFDQIKGSSANSLGFIAVYGEQRLKELPKEQRAAAKRQHNNYGLGKTHLQVAVAKELIKKGESVLVVSDVALLDELMNLRRSSDNQHIFNDRIHQLITVPVLVWDDIGKANPTEAKQSMYFQIINERYKAQRPIIYSSNEDVQTLEDRIGGAAVSRLFGMSRGRIVRVEGPDYRLVGGGD</sequence>
<reference evidence="2 3" key="2">
    <citation type="submission" date="2018-06" db="EMBL/GenBank/DDBJ databases">
        <authorList>
            <person name="Zhirakovskaya E."/>
        </authorList>
    </citation>
    <scope>NUCLEOTIDE SEQUENCE [LARGE SCALE GENOMIC DNA]</scope>
    <source>
        <strain evidence="2 3">FBKL4.011</strain>
    </source>
</reference>
<dbReference type="AlphaFoldDB" id="A0A364K0G7"/>
<reference evidence="2 3" key="1">
    <citation type="submission" date="2018-06" db="EMBL/GenBank/DDBJ databases">
        <title>Thermoflavimicrobium daqus sp. nov., a thermophilic microbe isolated from Moutai-flavour Daqu.</title>
        <authorList>
            <person name="Wang X."/>
            <person name="Zhou H."/>
        </authorList>
    </citation>
    <scope>NUCLEOTIDE SEQUENCE [LARGE SCALE GENOMIC DNA]</scope>
    <source>
        <strain evidence="2 3">FBKL4.011</strain>
    </source>
</reference>
<accession>A0A364K0G7</accession>
<dbReference type="InterPro" id="IPR027417">
    <property type="entry name" value="P-loop_NTPase"/>
</dbReference>
<evidence type="ECO:0000313" key="2">
    <source>
        <dbReference type="EMBL" id="RAL20841.1"/>
    </source>
</evidence>
<evidence type="ECO:0000313" key="3">
    <source>
        <dbReference type="Proteomes" id="UP000251213"/>
    </source>
</evidence>
<proteinExistence type="predicted"/>
<evidence type="ECO:0000259" key="1">
    <source>
        <dbReference type="Pfam" id="PF01695"/>
    </source>
</evidence>
<keyword evidence="3" id="KW-1185">Reference proteome</keyword>
<dbReference type="GO" id="GO:0006260">
    <property type="term" value="P:DNA replication"/>
    <property type="evidence" value="ECO:0007669"/>
    <property type="project" value="TreeGrafter"/>
</dbReference>
<dbReference type="RefSeq" id="WP_113660448.1">
    <property type="nucleotide sequence ID" value="NZ_KZ845686.1"/>
</dbReference>
<dbReference type="OrthoDB" id="1655960at2"/>
<dbReference type="PANTHER" id="PTHR30050">
    <property type="entry name" value="CHROMOSOMAL REPLICATION INITIATOR PROTEIN DNAA"/>
    <property type="match status" value="1"/>
</dbReference>
<dbReference type="InterPro" id="IPR002611">
    <property type="entry name" value="IstB_ATP-bd"/>
</dbReference>
<dbReference type="Proteomes" id="UP000251213">
    <property type="component" value="Unassembled WGS sequence"/>
</dbReference>
<protein>
    <submittedName>
        <fullName evidence="2">DNA replication protein</fullName>
    </submittedName>
</protein>
<dbReference type="PANTHER" id="PTHR30050:SF4">
    <property type="entry name" value="ATP-BINDING PROTEIN RV3427C IN INSERTION SEQUENCE-RELATED"/>
    <property type="match status" value="1"/>
</dbReference>
<dbReference type="SUPFAM" id="SSF52540">
    <property type="entry name" value="P-loop containing nucleoside triphosphate hydrolases"/>
    <property type="match status" value="1"/>
</dbReference>
<comment type="caution">
    <text evidence="2">The sequence shown here is derived from an EMBL/GenBank/DDBJ whole genome shotgun (WGS) entry which is preliminary data.</text>
</comment>
<dbReference type="GO" id="GO:0005524">
    <property type="term" value="F:ATP binding"/>
    <property type="evidence" value="ECO:0007669"/>
    <property type="project" value="InterPro"/>
</dbReference>
<feature type="domain" description="IstB-like ATP-binding" evidence="1">
    <location>
        <begin position="87"/>
        <end position="218"/>
    </location>
</feature>
<name>A0A364K0G7_9BACL</name>
<dbReference type="Gene3D" id="3.40.50.300">
    <property type="entry name" value="P-loop containing nucleotide triphosphate hydrolases"/>
    <property type="match status" value="1"/>
</dbReference>